<dbReference type="EMBL" id="JALLPB020000041">
    <property type="protein sequence ID" value="KAL3823264.1"/>
    <property type="molecule type" value="Genomic_DNA"/>
</dbReference>
<reference evidence="4 5" key="1">
    <citation type="submission" date="2024-10" db="EMBL/GenBank/DDBJ databases">
        <title>Updated reference genomes for cyclostephanoid diatoms.</title>
        <authorList>
            <person name="Roberts W.R."/>
            <person name="Alverson A.J."/>
        </authorList>
    </citation>
    <scope>NUCLEOTIDE SEQUENCE [LARGE SCALE GENOMIC DNA]</scope>
    <source>
        <strain evidence="4 5">AJA228-03</strain>
    </source>
</reference>
<dbReference type="GO" id="GO:0016787">
    <property type="term" value="F:hydrolase activity"/>
    <property type="evidence" value="ECO:0007669"/>
    <property type="project" value="UniProtKB-KW"/>
</dbReference>
<dbReference type="InterPro" id="IPR050565">
    <property type="entry name" value="LYPA1-2/EST-like"/>
</dbReference>
<sequence length="231" mass="25283">MSASSSNANDKDCAIIFLHGLGDSPKGSRQLVNWFVKHLPDKERLHLVYPPAPTIGLTCHDGMEMAGWFDLYDWPIRLGARDDRDGKLAAVRRIEETIEMLEGEMGIPPSRVVIGGFSQGGAVALLAAYHRRPGEGKAPFAGCICLSGWLTLKDALTVTDEVAKATPLFWGHGERDETVPFEQQAHGVGRLRELGLDVTDESYPTGHGVHPREMLAVAEFLKRVLPPPVPK</sequence>
<organism evidence="4 5">
    <name type="scientific">Cyclostephanos tholiformis</name>
    <dbReference type="NCBI Taxonomy" id="382380"/>
    <lineage>
        <taxon>Eukaryota</taxon>
        <taxon>Sar</taxon>
        <taxon>Stramenopiles</taxon>
        <taxon>Ochrophyta</taxon>
        <taxon>Bacillariophyta</taxon>
        <taxon>Coscinodiscophyceae</taxon>
        <taxon>Thalassiosirophycidae</taxon>
        <taxon>Stephanodiscales</taxon>
        <taxon>Stephanodiscaceae</taxon>
        <taxon>Cyclostephanos</taxon>
    </lineage>
</organism>
<evidence type="ECO:0000313" key="5">
    <source>
        <dbReference type="Proteomes" id="UP001530377"/>
    </source>
</evidence>
<feature type="domain" description="Phospholipase/carboxylesterase/thioesterase" evidence="3">
    <location>
        <begin position="9"/>
        <end position="223"/>
    </location>
</feature>
<dbReference type="AlphaFoldDB" id="A0ABD3SFE6"/>
<dbReference type="Gene3D" id="3.40.50.1820">
    <property type="entry name" value="alpha/beta hydrolase"/>
    <property type="match status" value="1"/>
</dbReference>
<keyword evidence="2" id="KW-0378">Hydrolase</keyword>
<dbReference type="Proteomes" id="UP001530377">
    <property type="component" value="Unassembled WGS sequence"/>
</dbReference>
<dbReference type="InterPro" id="IPR029058">
    <property type="entry name" value="AB_hydrolase_fold"/>
</dbReference>
<comment type="similarity">
    <text evidence="1">Belongs to the AB hydrolase superfamily. AB hydrolase 2 family.</text>
</comment>
<accession>A0ABD3SFE6</accession>
<dbReference type="SUPFAM" id="SSF53474">
    <property type="entry name" value="alpha/beta-Hydrolases"/>
    <property type="match status" value="1"/>
</dbReference>
<dbReference type="PANTHER" id="PTHR10655">
    <property type="entry name" value="LYSOPHOSPHOLIPASE-RELATED"/>
    <property type="match status" value="1"/>
</dbReference>
<comment type="caution">
    <text evidence="4">The sequence shown here is derived from an EMBL/GenBank/DDBJ whole genome shotgun (WGS) entry which is preliminary data.</text>
</comment>
<dbReference type="Pfam" id="PF02230">
    <property type="entry name" value="Abhydrolase_2"/>
    <property type="match status" value="1"/>
</dbReference>
<evidence type="ECO:0000256" key="2">
    <source>
        <dbReference type="ARBA" id="ARBA00022801"/>
    </source>
</evidence>
<keyword evidence="5" id="KW-1185">Reference proteome</keyword>
<protein>
    <recommendedName>
        <fullName evidence="3">Phospholipase/carboxylesterase/thioesterase domain-containing protein</fullName>
    </recommendedName>
</protein>
<evidence type="ECO:0000259" key="3">
    <source>
        <dbReference type="Pfam" id="PF02230"/>
    </source>
</evidence>
<evidence type="ECO:0000256" key="1">
    <source>
        <dbReference type="ARBA" id="ARBA00006499"/>
    </source>
</evidence>
<name>A0ABD3SFE6_9STRA</name>
<dbReference type="InterPro" id="IPR003140">
    <property type="entry name" value="PLipase/COase/thioEstase"/>
</dbReference>
<proteinExistence type="inferred from homology"/>
<dbReference type="PANTHER" id="PTHR10655:SF17">
    <property type="entry name" value="LYSOPHOSPHOLIPASE-LIKE PROTEIN 1"/>
    <property type="match status" value="1"/>
</dbReference>
<gene>
    <name evidence="4" type="ORF">ACHAXA_003412</name>
</gene>
<evidence type="ECO:0000313" key="4">
    <source>
        <dbReference type="EMBL" id="KAL3823264.1"/>
    </source>
</evidence>